<evidence type="ECO:0000313" key="2">
    <source>
        <dbReference type="EMBL" id="KAF7809520.1"/>
    </source>
</evidence>
<organism evidence="2 3">
    <name type="scientific">Senna tora</name>
    <dbReference type="NCBI Taxonomy" id="362788"/>
    <lineage>
        <taxon>Eukaryota</taxon>
        <taxon>Viridiplantae</taxon>
        <taxon>Streptophyta</taxon>
        <taxon>Embryophyta</taxon>
        <taxon>Tracheophyta</taxon>
        <taxon>Spermatophyta</taxon>
        <taxon>Magnoliopsida</taxon>
        <taxon>eudicotyledons</taxon>
        <taxon>Gunneridae</taxon>
        <taxon>Pentapetalae</taxon>
        <taxon>rosids</taxon>
        <taxon>fabids</taxon>
        <taxon>Fabales</taxon>
        <taxon>Fabaceae</taxon>
        <taxon>Caesalpinioideae</taxon>
        <taxon>Cassia clade</taxon>
        <taxon>Senna</taxon>
    </lineage>
</organism>
<dbReference type="OrthoDB" id="1936256at2759"/>
<dbReference type="EMBL" id="JAAIUW010000011">
    <property type="protein sequence ID" value="KAF7809520.1"/>
    <property type="molecule type" value="Genomic_DNA"/>
</dbReference>
<dbReference type="Proteomes" id="UP000634136">
    <property type="component" value="Unassembled WGS sequence"/>
</dbReference>
<sequence>MGPTSGKRCQKHELAVEAAYAEFSHIHMIDIHTRLLYLSDTDESAIDEIISQAQDACVLEQVSAINCSSFTHSVLPTDLESRFRRLKSFPVTTKSNHNSKTLQDNSLKPKSQSLDSSSDATTQTPQSSPSKENQMDRETKLRSRSSNSSPLRKKEVKPKSKSASVSSPSNSSKDRSPSPPRGCFWCSPKKKSKENWGSANFVGLDPNGDELLSDLGSFSSKHQQKLLKKAIKEQEKINREAEKIVQWAKQASKRMSALDMEDDLSDD</sequence>
<dbReference type="PANTHER" id="PTHR35692:SF1">
    <property type="entry name" value="F26F24.11"/>
    <property type="match status" value="1"/>
</dbReference>
<gene>
    <name evidence="2" type="ORF">G2W53_036263</name>
</gene>
<dbReference type="AlphaFoldDB" id="A0A834SVJ8"/>
<protein>
    <submittedName>
        <fullName evidence="2">Serine/arginine repetitive matrix protein 2</fullName>
    </submittedName>
</protein>
<dbReference type="PANTHER" id="PTHR35692">
    <property type="entry name" value="F26F24.11"/>
    <property type="match status" value="1"/>
</dbReference>
<feature type="region of interest" description="Disordered" evidence="1">
    <location>
        <begin position="90"/>
        <end position="195"/>
    </location>
</feature>
<reference evidence="2" key="1">
    <citation type="submission" date="2020-09" db="EMBL/GenBank/DDBJ databases">
        <title>Genome-Enabled Discovery of Anthraquinone Biosynthesis in Senna tora.</title>
        <authorList>
            <person name="Kang S.-H."/>
            <person name="Pandey R.P."/>
            <person name="Lee C.-M."/>
            <person name="Sim J.-S."/>
            <person name="Jeong J.-T."/>
            <person name="Choi B.-S."/>
            <person name="Jung M."/>
            <person name="Ginzburg D."/>
            <person name="Zhao K."/>
            <person name="Won S.Y."/>
            <person name="Oh T.-J."/>
            <person name="Yu Y."/>
            <person name="Kim N.-H."/>
            <person name="Lee O.R."/>
            <person name="Lee T.-H."/>
            <person name="Bashyal P."/>
            <person name="Kim T.-S."/>
            <person name="Lee W.-H."/>
            <person name="Kawkins C."/>
            <person name="Kim C.-K."/>
            <person name="Kim J.S."/>
            <person name="Ahn B.O."/>
            <person name="Rhee S.Y."/>
            <person name="Sohng J.K."/>
        </authorList>
    </citation>
    <scope>NUCLEOTIDE SEQUENCE</scope>
    <source>
        <tissue evidence="2">Leaf</tissue>
    </source>
</reference>
<evidence type="ECO:0000256" key="1">
    <source>
        <dbReference type="SAM" id="MobiDB-lite"/>
    </source>
</evidence>
<evidence type="ECO:0000313" key="3">
    <source>
        <dbReference type="Proteomes" id="UP000634136"/>
    </source>
</evidence>
<keyword evidence="3" id="KW-1185">Reference proteome</keyword>
<feature type="compositionally biased region" description="Low complexity" evidence="1">
    <location>
        <begin position="161"/>
        <end position="171"/>
    </location>
</feature>
<accession>A0A834SVJ8</accession>
<proteinExistence type="predicted"/>
<comment type="caution">
    <text evidence="2">The sequence shown here is derived from an EMBL/GenBank/DDBJ whole genome shotgun (WGS) entry which is preliminary data.</text>
</comment>
<feature type="compositionally biased region" description="Polar residues" evidence="1">
    <location>
        <begin position="90"/>
        <end position="132"/>
    </location>
</feature>
<name>A0A834SVJ8_9FABA</name>